<organism evidence="1 2">
    <name type="scientific">Enterocloster clostridioformis</name>
    <dbReference type="NCBI Taxonomy" id="1531"/>
    <lineage>
        <taxon>Bacteria</taxon>
        <taxon>Bacillati</taxon>
        <taxon>Bacillota</taxon>
        <taxon>Clostridia</taxon>
        <taxon>Lachnospirales</taxon>
        <taxon>Lachnospiraceae</taxon>
        <taxon>Enterocloster</taxon>
    </lineage>
</organism>
<proteinExistence type="predicted"/>
<evidence type="ECO:0000313" key="1">
    <source>
        <dbReference type="EMBL" id="SEU22400.1"/>
    </source>
</evidence>
<reference evidence="1 2" key="1">
    <citation type="submission" date="2016-10" db="EMBL/GenBank/DDBJ databases">
        <authorList>
            <person name="Varghese N."/>
            <person name="Submissions S."/>
        </authorList>
    </citation>
    <scope>NUCLEOTIDE SEQUENCE [LARGE SCALE GENOMIC DNA]</scope>
    <source>
        <strain evidence="1 2">NLAE-zl-C196</strain>
    </source>
</reference>
<feature type="non-terminal residue" evidence="1">
    <location>
        <position position="123"/>
    </location>
</feature>
<dbReference type="RefSeq" id="WP_330392160.1">
    <property type="nucleotide sequence ID" value="NZ_FOIO01000129.1"/>
</dbReference>
<comment type="caution">
    <text evidence="1">The sequence shown here is derived from an EMBL/GenBank/DDBJ whole genome shotgun (WGS) entry which is preliminary data.</text>
</comment>
<dbReference type="AlphaFoldDB" id="A0A1I0KDJ2"/>
<dbReference type="Proteomes" id="UP000182121">
    <property type="component" value="Unassembled WGS sequence"/>
</dbReference>
<protein>
    <submittedName>
        <fullName evidence="1">Uncharacterized protein</fullName>
    </submittedName>
</protein>
<dbReference type="EMBL" id="FOIO01000129">
    <property type="protein sequence ID" value="SEU22400.1"/>
    <property type="molecule type" value="Genomic_DNA"/>
</dbReference>
<accession>A0A1I0KDJ2</accession>
<sequence length="123" mass="13371">MSSTNKTSLGLNMWEASDKPVRQDFVNDNVIVDQEIIATNEKINQKISDVNGKISALNSNLELESGAATINADWAIGSANYYKIGKQCVVNALVTLKQNTTINNTLLISGLPVAVQEKVCLIY</sequence>
<evidence type="ECO:0000313" key="2">
    <source>
        <dbReference type="Proteomes" id="UP000182121"/>
    </source>
</evidence>
<name>A0A1I0KDJ2_9FIRM</name>
<gene>
    <name evidence="1" type="ORF">SAMN05216521_11291</name>
</gene>